<dbReference type="GO" id="GO:0003924">
    <property type="term" value="F:GTPase activity"/>
    <property type="evidence" value="ECO:0007669"/>
    <property type="project" value="InterPro"/>
</dbReference>
<keyword evidence="1" id="KW-0812">Transmembrane</keyword>
<gene>
    <name evidence="2" type="ORF">F3Y22_tig00011718pilonHSYRG00177</name>
</gene>
<dbReference type="SUPFAM" id="SSF52540">
    <property type="entry name" value="P-loop containing nucleoside triphosphate hydrolases"/>
    <property type="match status" value="1"/>
</dbReference>
<dbReference type="AlphaFoldDB" id="A0A6A3C9K4"/>
<comment type="caution">
    <text evidence="2">The sequence shown here is derived from an EMBL/GenBank/DDBJ whole genome shotgun (WGS) entry which is preliminary data.</text>
</comment>
<name>A0A6A3C9K4_HIBSY</name>
<dbReference type="SMART" id="SM00175">
    <property type="entry name" value="RAB"/>
    <property type="match status" value="1"/>
</dbReference>
<reference evidence="2" key="1">
    <citation type="submission" date="2019-09" db="EMBL/GenBank/DDBJ databases">
        <title>Draft genome information of white flower Hibiscus syriacus.</title>
        <authorList>
            <person name="Kim Y.-M."/>
        </authorList>
    </citation>
    <scope>NUCLEOTIDE SEQUENCE [LARGE SCALE GENOMIC DNA]</scope>
    <source>
        <strain evidence="2">YM2019G1</strain>
    </source>
</reference>
<keyword evidence="3" id="KW-1185">Reference proteome</keyword>
<dbReference type="InterPro" id="IPR027417">
    <property type="entry name" value="P-loop_NTPase"/>
</dbReference>
<dbReference type="GO" id="GO:0005525">
    <property type="term" value="F:GTP binding"/>
    <property type="evidence" value="ECO:0007669"/>
    <property type="project" value="InterPro"/>
</dbReference>
<keyword evidence="1" id="KW-0472">Membrane</keyword>
<dbReference type="Gene3D" id="3.40.50.300">
    <property type="entry name" value="P-loop containing nucleotide triphosphate hydrolases"/>
    <property type="match status" value="1"/>
</dbReference>
<dbReference type="InterPro" id="IPR050209">
    <property type="entry name" value="Rab_GTPases_membrane_traffic"/>
</dbReference>
<dbReference type="PRINTS" id="PR00449">
    <property type="entry name" value="RASTRNSFRMNG"/>
</dbReference>
<dbReference type="PANTHER" id="PTHR47979">
    <property type="entry name" value="DRAB11-RELATED"/>
    <property type="match status" value="1"/>
</dbReference>
<keyword evidence="1" id="KW-1133">Transmembrane helix</keyword>
<accession>A0A6A3C9K4</accession>
<dbReference type="EMBL" id="VEPZ02000503">
    <property type="protein sequence ID" value="KAE8723862.1"/>
    <property type="molecule type" value="Genomic_DNA"/>
</dbReference>
<evidence type="ECO:0000313" key="2">
    <source>
        <dbReference type="EMBL" id="KAE8723862.1"/>
    </source>
</evidence>
<evidence type="ECO:0000313" key="3">
    <source>
        <dbReference type="Proteomes" id="UP000436088"/>
    </source>
</evidence>
<organism evidence="2 3">
    <name type="scientific">Hibiscus syriacus</name>
    <name type="common">Rose of Sharon</name>
    <dbReference type="NCBI Taxonomy" id="106335"/>
    <lineage>
        <taxon>Eukaryota</taxon>
        <taxon>Viridiplantae</taxon>
        <taxon>Streptophyta</taxon>
        <taxon>Embryophyta</taxon>
        <taxon>Tracheophyta</taxon>
        <taxon>Spermatophyta</taxon>
        <taxon>Magnoliopsida</taxon>
        <taxon>eudicotyledons</taxon>
        <taxon>Gunneridae</taxon>
        <taxon>Pentapetalae</taxon>
        <taxon>rosids</taxon>
        <taxon>malvids</taxon>
        <taxon>Malvales</taxon>
        <taxon>Malvaceae</taxon>
        <taxon>Malvoideae</taxon>
        <taxon>Hibiscus</taxon>
    </lineage>
</organism>
<feature type="transmembrane region" description="Helical" evidence="1">
    <location>
        <begin position="50"/>
        <end position="73"/>
    </location>
</feature>
<dbReference type="Pfam" id="PF00071">
    <property type="entry name" value="Ras"/>
    <property type="match status" value="1"/>
</dbReference>
<dbReference type="Proteomes" id="UP000436088">
    <property type="component" value="Unassembled WGS sequence"/>
</dbReference>
<dbReference type="PROSITE" id="PS51421">
    <property type="entry name" value="RAS"/>
    <property type="match status" value="1"/>
</dbReference>
<dbReference type="PROSITE" id="PS51419">
    <property type="entry name" value="RAB"/>
    <property type="match status" value="1"/>
</dbReference>
<sequence length="199" mass="22009">MSSTHIPKPPLASSSRPKAWESTAKKLKLRFGTPPVKRGSVPSLKLITEALSVLLLFMISAVELHSIVSVVGLMNSRGSSWKKAENSNSKCYLNIAHCDTTVARMLVGNKCDLETIRDLSIEEGKTLAEEEDMFFMETSALGSTNVKEAFELVIREIYNVSRKVLNSDTYKPELTVNRVSLAKTETDASMQTRNFCCSS</sequence>
<dbReference type="InterPro" id="IPR001806">
    <property type="entry name" value="Small_GTPase"/>
</dbReference>
<proteinExistence type="predicted"/>
<dbReference type="SMART" id="SM00173">
    <property type="entry name" value="RAS"/>
    <property type="match status" value="1"/>
</dbReference>
<evidence type="ECO:0000256" key="1">
    <source>
        <dbReference type="SAM" id="Phobius"/>
    </source>
</evidence>
<protein>
    <submittedName>
        <fullName evidence="2">Ras-related protein RABA5d</fullName>
    </submittedName>
</protein>